<dbReference type="AlphaFoldDB" id="A0A0F7SIW5"/>
<feature type="region of interest" description="Disordered" evidence="2">
    <location>
        <begin position="83"/>
        <end position="121"/>
    </location>
</feature>
<evidence type="ECO:0000256" key="2">
    <source>
        <dbReference type="SAM" id="MobiDB-lite"/>
    </source>
</evidence>
<proteinExistence type="predicted"/>
<evidence type="ECO:0000313" key="4">
    <source>
        <dbReference type="EMBL" id="CDZ96917.1"/>
    </source>
</evidence>
<dbReference type="InterPro" id="IPR012462">
    <property type="entry name" value="UFSP1/2_DUB_cat"/>
</dbReference>
<feature type="compositionally biased region" description="Polar residues" evidence="2">
    <location>
        <begin position="98"/>
        <end position="113"/>
    </location>
</feature>
<evidence type="ECO:0000259" key="3">
    <source>
        <dbReference type="Pfam" id="PF07910"/>
    </source>
</evidence>
<sequence length="555" mass="62074">MLNTCPVCTEEVETATLKIYQNHVSAHFDDPIQCDQAVSELNDGQELEEVLCQDGSMKSSSGQAIICPVCACSIEDLQVEERSAHVASHFDEEDYESPQESNSPATHKPNSMRPTVKRDRRDISWSSVHSPLSSLPPNYSPNLIPLLYQVLSSSDQTRSAVLCSPHGTTHIRSRRGWDFTWGCGFRNFQMCFSALGHPLCPGGGVDDGEGVSVWTLQSWIEDAWREGFDEVGKSQFKGKMRGVRRWIGAADIWVGLMCAGIQCHLYDFPKAGSTEDQPPHVVLQRWVINYFNSGNFAVETTKGGSAFDMMMKSRGQSVKISNKLPLILQHQGHSRTIVGYETLSSGETNLLLFDPAKTVPDHLRKLAIEELKNSREQAPSSSGPSSVEKRTDCDPSPADNTNDRSISGFEPQSPAHLDDNGGSEVERVKANTKEEDWGHRSRSKLSSTMLGDEHMEIGVSRKKRRAKVSIENGREKRWRKDVGAALSCFRVNLKTLKRNSEYQILAFSGGPILPQKERDKHRVVDFLEDRYSFFNNVESPRSTTQAFARVQCEEF</sequence>
<protein>
    <submittedName>
        <fullName evidence="4">Uncharacterized conserved protein</fullName>
    </submittedName>
</protein>
<dbReference type="Gene3D" id="3.90.70.130">
    <property type="match status" value="1"/>
</dbReference>
<name>A0A0F7SIW5_PHARH</name>
<dbReference type="GO" id="GO:0016787">
    <property type="term" value="F:hydrolase activity"/>
    <property type="evidence" value="ECO:0007669"/>
    <property type="project" value="UniProtKB-KW"/>
</dbReference>
<feature type="domain" description="UFSP1/2/DUB catalytic" evidence="3">
    <location>
        <begin position="159"/>
        <end position="370"/>
    </location>
</feature>
<feature type="region of interest" description="Disordered" evidence="2">
    <location>
        <begin position="370"/>
        <end position="450"/>
    </location>
</feature>
<reference evidence="4" key="1">
    <citation type="submission" date="2014-08" db="EMBL/GenBank/DDBJ databases">
        <authorList>
            <person name="Sharma Rahul"/>
            <person name="Thines Marco"/>
        </authorList>
    </citation>
    <scope>NUCLEOTIDE SEQUENCE</scope>
</reference>
<keyword evidence="1" id="KW-0378">Hydrolase</keyword>
<dbReference type="EMBL" id="LN483167">
    <property type="protein sequence ID" value="CDZ96917.1"/>
    <property type="molecule type" value="Genomic_DNA"/>
</dbReference>
<dbReference type="Pfam" id="PF07910">
    <property type="entry name" value="Peptidase_C78"/>
    <property type="match status" value="1"/>
</dbReference>
<evidence type="ECO:0000256" key="1">
    <source>
        <dbReference type="ARBA" id="ARBA00022801"/>
    </source>
</evidence>
<feature type="compositionally biased region" description="Basic and acidic residues" evidence="2">
    <location>
        <begin position="416"/>
        <end position="439"/>
    </location>
</feature>
<feature type="compositionally biased region" description="Polar residues" evidence="2">
    <location>
        <begin position="376"/>
        <end position="385"/>
    </location>
</feature>
<organism evidence="4">
    <name type="scientific">Phaffia rhodozyma</name>
    <name type="common">Yeast</name>
    <name type="synonym">Xanthophyllomyces dendrorhous</name>
    <dbReference type="NCBI Taxonomy" id="264483"/>
    <lineage>
        <taxon>Eukaryota</taxon>
        <taxon>Fungi</taxon>
        <taxon>Dikarya</taxon>
        <taxon>Basidiomycota</taxon>
        <taxon>Agaricomycotina</taxon>
        <taxon>Tremellomycetes</taxon>
        <taxon>Cystofilobasidiales</taxon>
        <taxon>Mrakiaceae</taxon>
        <taxon>Phaffia</taxon>
    </lineage>
</organism>
<accession>A0A0F7SIW5</accession>